<dbReference type="GO" id="GO:0003785">
    <property type="term" value="F:actin monomer binding"/>
    <property type="evidence" value="ECO:0007669"/>
    <property type="project" value="InterPro"/>
</dbReference>
<comment type="subcellular location">
    <subcellularLocation>
        <location evidence="1">Cytoplasm</location>
        <location evidence="1">Cytoskeleton</location>
    </subcellularLocation>
</comment>
<evidence type="ECO:0000313" key="7">
    <source>
        <dbReference type="Proteomes" id="UP001208570"/>
    </source>
</evidence>
<feature type="compositionally biased region" description="Basic and acidic residues" evidence="5">
    <location>
        <begin position="114"/>
        <end position="124"/>
    </location>
</feature>
<reference evidence="6" key="1">
    <citation type="journal article" date="2023" name="Mol. Biol. Evol.">
        <title>Third-Generation Sequencing Reveals the Adaptive Role of the Epigenome in Three Deep-Sea Polychaetes.</title>
        <authorList>
            <person name="Perez M."/>
            <person name="Aroh O."/>
            <person name="Sun Y."/>
            <person name="Lan Y."/>
            <person name="Juniper S.K."/>
            <person name="Young C.R."/>
            <person name="Angers B."/>
            <person name="Qian P.Y."/>
        </authorList>
    </citation>
    <scope>NUCLEOTIDE SEQUENCE</scope>
    <source>
        <strain evidence="6">P08H-3</strain>
    </source>
</reference>
<evidence type="ECO:0000256" key="3">
    <source>
        <dbReference type="ARBA" id="ARBA00022490"/>
    </source>
</evidence>
<keyword evidence="3" id="KW-0963">Cytoplasm</keyword>
<dbReference type="GO" id="GO:0007015">
    <property type="term" value="P:actin filament organization"/>
    <property type="evidence" value="ECO:0007669"/>
    <property type="project" value="InterPro"/>
</dbReference>
<dbReference type="SMART" id="SM00152">
    <property type="entry name" value="THY"/>
    <property type="match status" value="1"/>
</dbReference>
<organism evidence="6 7">
    <name type="scientific">Paralvinella palmiformis</name>
    <dbReference type="NCBI Taxonomy" id="53620"/>
    <lineage>
        <taxon>Eukaryota</taxon>
        <taxon>Metazoa</taxon>
        <taxon>Spiralia</taxon>
        <taxon>Lophotrochozoa</taxon>
        <taxon>Annelida</taxon>
        <taxon>Polychaeta</taxon>
        <taxon>Sedentaria</taxon>
        <taxon>Canalipalpata</taxon>
        <taxon>Terebellida</taxon>
        <taxon>Terebelliformia</taxon>
        <taxon>Alvinellidae</taxon>
        <taxon>Paralvinella</taxon>
    </lineage>
</organism>
<evidence type="ECO:0000256" key="5">
    <source>
        <dbReference type="SAM" id="MobiDB-lite"/>
    </source>
</evidence>
<feature type="region of interest" description="Disordered" evidence="5">
    <location>
        <begin position="114"/>
        <end position="165"/>
    </location>
</feature>
<dbReference type="InterPro" id="IPR001152">
    <property type="entry name" value="Beta-thymosin"/>
</dbReference>
<evidence type="ECO:0000256" key="4">
    <source>
        <dbReference type="ARBA" id="ARBA00023212"/>
    </source>
</evidence>
<accession>A0AAD9JTY6</accession>
<dbReference type="GO" id="GO:0005856">
    <property type="term" value="C:cytoskeleton"/>
    <property type="evidence" value="ECO:0007669"/>
    <property type="project" value="UniProtKB-SubCell"/>
</dbReference>
<dbReference type="PROSITE" id="PS00500">
    <property type="entry name" value="THYMOSIN_B4"/>
    <property type="match status" value="1"/>
</dbReference>
<dbReference type="InterPro" id="IPR038386">
    <property type="entry name" value="Beta-thymosin_sf"/>
</dbReference>
<dbReference type="Proteomes" id="UP001208570">
    <property type="component" value="Unassembled WGS sequence"/>
</dbReference>
<dbReference type="EMBL" id="JAODUP010000156">
    <property type="protein sequence ID" value="KAK2159243.1"/>
    <property type="molecule type" value="Genomic_DNA"/>
</dbReference>
<feature type="compositionally biased region" description="Acidic residues" evidence="5">
    <location>
        <begin position="154"/>
        <end position="165"/>
    </location>
</feature>
<dbReference type="FunFam" id="1.20.5.520:FF:000001">
    <property type="entry name" value="Thymosin beta"/>
    <property type="match status" value="1"/>
</dbReference>
<name>A0AAD9JTY6_9ANNE</name>
<proteinExistence type="inferred from homology"/>
<dbReference type="PANTHER" id="PTHR12021">
    <property type="entry name" value="THYMOSIN BETA"/>
    <property type="match status" value="1"/>
</dbReference>
<keyword evidence="4" id="KW-0206">Cytoskeleton</keyword>
<dbReference type="GO" id="GO:0030334">
    <property type="term" value="P:regulation of cell migration"/>
    <property type="evidence" value="ECO:0007669"/>
    <property type="project" value="TreeGrafter"/>
</dbReference>
<gene>
    <name evidence="6" type="ORF">LSH36_156g12012</name>
</gene>
<comment type="caution">
    <text evidence="6">The sequence shown here is derived from an EMBL/GenBank/DDBJ whole genome shotgun (WGS) entry which is preliminary data.</text>
</comment>
<keyword evidence="7" id="KW-1185">Reference proteome</keyword>
<dbReference type="AlphaFoldDB" id="A0AAD9JTY6"/>
<comment type="similarity">
    <text evidence="2">Belongs to the thymosin beta family.</text>
</comment>
<evidence type="ECO:0000313" key="6">
    <source>
        <dbReference type="EMBL" id="KAK2159243.1"/>
    </source>
</evidence>
<evidence type="ECO:0000256" key="1">
    <source>
        <dbReference type="ARBA" id="ARBA00004245"/>
    </source>
</evidence>
<dbReference type="Pfam" id="PF01290">
    <property type="entry name" value="Thymosin"/>
    <property type="match status" value="1"/>
</dbReference>
<dbReference type="PANTHER" id="PTHR12021:SF26">
    <property type="entry name" value="THYMOSIN BETA"/>
    <property type="match status" value="1"/>
</dbReference>
<protein>
    <submittedName>
        <fullName evidence="6">Uncharacterized protein</fullName>
    </submittedName>
</protein>
<evidence type="ECO:0000256" key="2">
    <source>
        <dbReference type="ARBA" id="ARBA00009511"/>
    </source>
</evidence>
<dbReference type="GO" id="GO:0005737">
    <property type="term" value="C:cytoplasm"/>
    <property type="evidence" value="ECO:0007669"/>
    <property type="project" value="TreeGrafter"/>
</dbReference>
<sequence length="165" mass="18567">MLLQTWLNIIDYGGENVSVSSVWKSPTKFNEAACFGFYLAYKSHADFFGDVAKEGKHIAVQELRRLIERMAFGLGLPASEFKSQPIDLCKVFHVSFDLITLRDMEEVTKFDKNKLKKTETKEKNPLPTKEIPKTDPCGTPKRGPTSDDVLSANGDDDDDDDDDDD</sequence>
<dbReference type="Gene3D" id="1.20.5.520">
    <property type="entry name" value="Single helix bin"/>
    <property type="match status" value="1"/>
</dbReference>